<feature type="domain" description="HTH cro/C1-type" evidence="2">
    <location>
        <begin position="10"/>
        <end position="77"/>
    </location>
</feature>
<dbReference type="Pfam" id="PF13443">
    <property type="entry name" value="HTH_26"/>
    <property type="match status" value="1"/>
</dbReference>
<dbReference type="RefSeq" id="WP_091343358.1">
    <property type="nucleotide sequence ID" value="NZ_FMHV01000002.1"/>
</dbReference>
<evidence type="ECO:0000256" key="1">
    <source>
        <dbReference type="SAM" id="MobiDB-lite"/>
    </source>
</evidence>
<evidence type="ECO:0000313" key="3">
    <source>
        <dbReference type="EMBL" id="SCL30485.1"/>
    </source>
</evidence>
<dbReference type="InterPro" id="IPR001387">
    <property type="entry name" value="Cro/C1-type_HTH"/>
</dbReference>
<sequence length="146" mass="15657">MTGNLDYRWHLREVMASRGMFSTTDLRPLLAERGIDLSPSQVYRLVVERPERLSLRTLMALLDILDCTMTDLIEPVPARGARHTSEAMSGDIGNGAAMSDGRKPEVEGGNAGCGAGQGADAVGETVPPYPVNDQQGDGGDERWQGG</sequence>
<keyword evidence="3" id="KW-0238">DNA-binding</keyword>
<reference evidence="4" key="1">
    <citation type="submission" date="2016-06" db="EMBL/GenBank/DDBJ databases">
        <authorList>
            <person name="Varghese N."/>
            <person name="Submissions Spin"/>
        </authorList>
    </citation>
    <scope>NUCLEOTIDE SEQUENCE [LARGE SCALE GENOMIC DNA]</scope>
    <source>
        <strain evidence="4">DSM 45431</strain>
    </source>
</reference>
<protein>
    <submittedName>
        <fullName evidence="3">DNA-binding transcriptional regulator, XRE family</fullName>
    </submittedName>
</protein>
<gene>
    <name evidence="3" type="ORF">GA0070624_4086</name>
</gene>
<name>A0A1C6SMF9_9ACTN</name>
<feature type="region of interest" description="Disordered" evidence="1">
    <location>
        <begin position="78"/>
        <end position="146"/>
    </location>
</feature>
<dbReference type="STRING" id="568872.GA0070624_4086"/>
<keyword evidence="4" id="KW-1185">Reference proteome</keyword>
<evidence type="ECO:0000313" key="4">
    <source>
        <dbReference type="Proteomes" id="UP000199413"/>
    </source>
</evidence>
<dbReference type="EMBL" id="FMHV01000002">
    <property type="protein sequence ID" value="SCL30485.1"/>
    <property type="molecule type" value="Genomic_DNA"/>
</dbReference>
<proteinExistence type="predicted"/>
<dbReference type="OrthoDB" id="3626437at2"/>
<dbReference type="AlphaFoldDB" id="A0A1C6SMF9"/>
<organism evidence="3 4">
    <name type="scientific">Micromonospora rhizosphaerae</name>
    <dbReference type="NCBI Taxonomy" id="568872"/>
    <lineage>
        <taxon>Bacteria</taxon>
        <taxon>Bacillati</taxon>
        <taxon>Actinomycetota</taxon>
        <taxon>Actinomycetes</taxon>
        <taxon>Micromonosporales</taxon>
        <taxon>Micromonosporaceae</taxon>
        <taxon>Micromonospora</taxon>
    </lineage>
</organism>
<accession>A0A1C6SMF9</accession>
<dbReference type="Proteomes" id="UP000199413">
    <property type="component" value="Unassembled WGS sequence"/>
</dbReference>
<evidence type="ECO:0000259" key="2">
    <source>
        <dbReference type="Pfam" id="PF13443"/>
    </source>
</evidence>
<dbReference type="GO" id="GO:0003677">
    <property type="term" value="F:DNA binding"/>
    <property type="evidence" value="ECO:0007669"/>
    <property type="project" value="UniProtKB-KW"/>
</dbReference>